<dbReference type="InterPro" id="IPR028172">
    <property type="entry name" value="FT20"/>
</dbReference>
<dbReference type="GO" id="GO:0036064">
    <property type="term" value="C:ciliary basal body"/>
    <property type="evidence" value="ECO:0007669"/>
    <property type="project" value="TreeGrafter"/>
</dbReference>
<evidence type="ECO:0000313" key="5">
    <source>
        <dbReference type="EMBL" id="KAB0795290.1"/>
    </source>
</evidence>
<dbReference type="GO" id="GO:0005813">
    <property type="term" value="C:centrosome"/>
    <property type="evidence" value="ECO:0007669"/>
    <property type="project" value="TreeGrafter"/>
</dbReference>
<dbReference type="GO" id="GO:0097546">
    <property type="term" value="C:ciliary base"/>
    <property type="evidence" value="ECO:0007669"/>
    <property type="project" value="TreeGrafter"/>
</dbReference>
<dbReference type="AlphaFoldDB" id="A0A5N4AD87"/>
<protein>
    <recommendedName>
        <fullName evidence="7">Intraflagellar transport protein 20 homolog</fullName>
    </recommendedName>
</protein>
<dbReference type="Proteomes" id="UP000327044">
    <property type="component" value="Unassembled WGS sequence"/>
</dbReference>
<evidence type="ECO:0000256" key="2">
    <source>
        <dbReference type="ARBA" id="ARBA00023054"/>
    </source>
</evidence>
<dbReference type="OrthoDB" id="10254896at2759"/>
<dbReference type="Pfam" id="PF14931">
    <property type="entry name" value="IFT20"/>
    <property type="match status" value="1"/>
</dbReference>
<dbReference type="GO" id="GO:0030990">
    <property type="term" value="C:intraciliary transport particle"/>
    <property type="evidence" value="ECO:0007669"/>
    <property type="project" value="TreeGrafter"/>
</dbReference>
<evidence type="ECO:0000313" key="6">
    <source>
        <dbReference type="Proteomes" id="UP000327044"/>
    </source>
</evidence>
<keyword evidence="3" id="KW-0966">Cell projection</keyword>
<dbReference type="GO" id="GO:0005737">
    <property type="term" value="C:cytoplasm"/>
    <property type="evidence" value="ECO:0007669"/>
    <property type="project" value="TreeGrafter"/>
</dbReference>
<organism evidence="5 6">
    <name type="scientific">Photinus pyralis</name>
    <name type="common">Common eastern firefly</name>
    <name type="synonym">Lampyris pyralis</name>
    <dbReference type="NCBI Taxonomy" id="7054"/>
    <lineage>
        <taxon>Eukaryota</taxon>
        <taxon>Metazoa</taxon>
        <taxon>Ecdysozoa</taxon>
        <taxon>Arthropoda</taxon>
        <taxon>Hexapoda</taxon>
        <taxon>Insecta</taxon>
        <taxon>Pterygota</taxon>
        <taxon>Neoptera</taxon>
        <taxon>Endopterygota</taxon>
        <taxon>Coleoptera</taxon>
        <taxon>Polyphaga</taxon>
        <taxon>Elateriformia</taxon>
        <taxon>Elateroidea</taxon>
        <taxon>Lampyridae</taxon>
        <taxon>Lampyrinae</taxon>
        <taxon>Photinus</taxon>
    </lineage>
</organism>
<dbReference type="GO" id="GO:0061512">
    <property type="term" value="P:protein localization to cilium"/>
    <property type="evidence" value="ECO:0007669"/>
    <property type="project" value="TreeGrafter"/>
</dbReference>
<evidence type="ECO:0000256" key="3">
    <source>
        <dbReference type="ARBA" id="ARBA00023273"/>
    </source>
</evidence>
<dbReference type="PANTHER" id="PTHR31978:SF1">
    <property type="entry name" value="INTRAFLAGELLAR TRANSPORT PROTEIN 20 HOMOLOG"/>
    <property type="match status" value="1"/>
</dbReference>
<evidence type="ECO:0000256" key="1">
    <source>
        <dbReference type="ARBA" id="ARBA00004138"/>
    </source>
</evidence>
<evidence type="ECO:0000256" key="4">
    <source>
        <dbReference type="SAM" id="Coils"/>
    </source>
</evidence>
<reference evidence="5 6" key="1">
    <citation type="journal article" date="2018" name="Elife">
        <title>Firefly genomes illuminate parallel origins of bioluminescence in beetles.</title>
        <authorList>
            <person name="Fallon T.R."/>
            <person name="Lower S.E."/>
            <person name="Chang C.H."/>
            <person name="Bessho-Uehara M."/>
            <person name="Martin G.J."/>
            <person name="Bewick A.J."/>
            <person name="Behringer M."/>
            <person name="Debat H.J."/>
            <person name="Wong I."/>
            <person name="Day J.C."/>
            <person name="Suvorov A."/>
            <person name="Silva C.J."/>
            <person name="Stanger-Hall K.F."/>
            <person name="Hall D.W."/>
            <person name="Schmitz R.J."/>
            <person name="Nelson D.R."/>
            <person name="Lewis S.M."/>
            <person name="Shigenobu S."/>
            <person name="Bybee S.M."/>
            <person name="Larracuente A.M."/>
            <person name="Oba Y."/>
            <person name="Weng J.K."/>
        </authorList>
    </citation>
    <scope>NUCLEOTIDE SEQUENCE [LARGE SCALE GENOMIC DNA]</scope>
    <source>
        <strain evidence="5">1611_PpyrPB1</strain>
        <tissue evidence="5">Whole body</tissue>
    </source>
</reference>
<accession>A0A5N4AD87</accession>
<keyword evidence="6" id="KW-1185">Reference proteome</keyword>
<name>A0A5N4AD87_PHOPY</name>
<proteinExistence type="predicted"/>
<feature type="coiled-coil region" evidence="4">
    <location>
        <begin position="77"/>
        <end position="115"/>
    </location>
</feature>
<comment type="subcellular location">
    <subcellularLocation>
        <location evidence="1">Cell projection</location>
        <location evidence="1">Cilium</location>
    </subcellularLocation>
</comment>
<comment type="caution">
    <text evidence="5">The sequence shown here is derived from an EMBL/GenBank/DDBJ whole genome shotgun (WGS) entry which is preliminary data.</text>
</comment>
<gene>
    <name evidence="5" type="ORF">PPYR_12129</name>
</gene>
<dbReference type="GO" id="GO:0097730">
    <property type="term" value="C:non-motile cilium"/>
    <property type="evidence" value="ECO:0007669"/>
    <property type="project" value="TreeGrafter"/>
</dbReference>
<dbReference type="PANTHER" id="PTHR31978">
    <property type="entry name" value="INTRAFLAGELLAR TRANSPORT PROTEIN 20 HOMOLOG"/>
    <property type="match status" value="1"/>
</dbReference>
<dbReference type="EMBL" id="VVIM01000008">
    <property type="protein sequence ID" value="KAB0795290.1"/>
    <property type="molecule type" value="Genomic_DNA"/>
</dbReference>
<sequence>MDNLSKLGIYFDEIDKVRILEPEVSNQTNDLKEECKIYVEKISEFQKISDGFLSITTNLANEVEKQKMKAIGARNLLQSMTKEKEAQCQQLQALISEKSMELERLKVQLTSLQKIEMEQNEIINRLTHSQ</sequence>
<dbReference type="FunCoup" id="A0A5N4AD87">
    <property type="interactions" value="47"/>
</dbReference>
<evidence type="ECO:0008006" key="7">
    <source>
        <dbReference type="Google" id="ProtNLM"/>
    </source>
</evidence>
<dbReference type="GO" id="GO:0060271">
    <property type="term" value="P:cilium assembly"/>
    <property type="evidence" value="ECO:0007669"/>
    <property type="project" value="TreeGrafter"/>
</dbReference>
<dbReference type="InParanoid" id="A0A5N4AD87"/>
<keyword evidence="2 4" id="KW-0175">Coiled coil</keyword>